<evidence type="ECO:0000313" key="9">
    <source>
        <dbReference type="EMBL" id="PZD97393.1"/>
    </source>
</evidence>
<gene>
    <name evidence="9" type="ORF">DNH61_03335</name>
</gene>
<evidence type="ECO:0000256" key="7">
    <source>
        <dbReference type="SAM" id="Phobius"/>
    </source>
</evidence>
<feature type="domain" description="VTT" evidence="8">
    <location>
        <begin position="30"/>
        <end position="160"/>
    </location>
</feature>
<dbReference type="NCBIfam" id="TIGR01167">
    <property type="entry name" value="LPXTG_anchor"/>
    <property type="match status" value="1"/>
</dbReference>
<comment type="subcellular location">
    <subcellularLocation>
        <location evidence="1">Cell membrane</location>
        <topology evidence="1">Multi-pass membrane protein</topology>
    </subcellularLocation>
</comment>
<evidence type="ECO:0000313" key="10">
    <source>
        <dbReference type="Proteomes" id="UP000249522"/>
    </source>
</evidence>
<dbReference type="AlphaFoldDB" id="A0A2W1LEY6"/>
<dbReference type="PANTHER" id="PTHR42709">
    <property type="entry name" value="ALKALINE PHOSPHATASE LIKE PROTEIN"/>
    <property type="match status" value="1"/>
</dbReference>
<evidence type="ECO:0000256" key="6">
    <source>
        <dbReference type="ARBA" id="ARBA00023136"/>
    </source>
</evidence>
<feature type="transmembrane region" description="Helical" evidence="7">
    <location>
        <begin position="50"/>
        <end position="71"/>
    </location>
</feature>
<dbReference type="Proteomes" id="UP000249522">
    <property type="component" value="Unassembled WGS sequence"/>
</dbReference>
<comment type="caution">
    <text evidence="9">The sequence shown here is derived from an EMBL/GenBank/DDBJ whole genome shotgun (WGS) entry which is preliminary data.</text>
</comment>
<evidence type="ECO:0000256" key="5">
    <source>
        <dbReference type="ARBA" id="ARBA00022989"/>
    </source>
</evidence>
<name>A0A2W1LEY6_9BACL</name>
<evidence type="ECO:0000256" key="1">
    <source>
        <dbReference type="ARBA" id="ARBA00004651"/>
    </source>
</evidence>
<feature type="transmembrane region" description="Helical" evidence="7">
    <location>
        <begin position="137"/>
        <end position="159"/>
    </location>
</feature>
<dbReference type="InterPro" id="IPR051311">
    <property type="entry name" value="DedA_domain"/>
</dbReference>
<dbReference type="RefSeq" id="WP_111145251.1">
    <property type="nucleotide sequence ID" value="NZ_QKRB01000028.1"/>
</dbReference>
<evidence type="ECO:0000256" key="2">
    <source>
        <dbReference type="ARBA" id="ARBA00010792"/>
    </source>
</evidence>
<keyword evidence="6 7" id="KW-0472">Membrane</keyword>
<protein>
    <submittedName>
        <fullName evidence="9">DedA family protein</fullName>
    </submittedName>
</protein>
<dbReference type="GO" id="GO:0005886">
    <property type="term" value="C:plasma membrane"/>
    <property type="evidence" value="ECO:0007669"/>
    <property type="project" value="UniProtKB-SubCell"/>
</dbReference>
<dbReference type="PANTHER" id="PTHR42709:SF6">
    <property type="entry name" value="UNDECAPRENYL PHOSPHATE TRANSPORTER A"/>
    <property type="match status" value="1"/>
</dbReference>
<dbReference type="OrthoDB" id="9813426at2"/>
<reference evidence="9 10" key="1">
    <citation type="submission" date="2018-06" db="EMBL/GenBank/DDBJ databases">
        <title>Paenibacillus imtechensis sp. nov.</title>
        <authorList>
            <person name="Pinnaka A.K."/>
            <person name="Singh H."/>
            <person name="Kaur M."/>
        </authorList>
    </citation>
    <scope>NUCLEOTIDE SEQUENCE [LARGE SCALE GENOMIC DNA]</scope>
    <source>
        <strain evidence="9 10">SMB1</strain>
    </source>
</reference>
<evidence type="ECO:0000256" key="4">
    <source>
        <dbReference type="ARBA" id="ARBA00022692"/>
    </source>
</evidence>
<keyword evidence="3" id="KW-1003">Cell membrane</keyword>
<keyword evidence="5 7" id="KW-1133">Transmembrane helix</keyword>
<evidence type="ECO:0000256" key="3">
    <source>
        <dbReference type="ARBA" id="ARBA00022475"/>
    </source>
</evidence>
<evidence type="ECO:0000259" key="8">
    <source>
        <dbReference type="Pfam" id="PF09335"/>
    </source>
</evidence>
<comment type="similarity">
    <text evidence="2">Belongs to the DedA family.</text>
</comment>
<proteinExistence type="inferred from homology"/>
<organism evidence="9 10">
    <name type="scientific">Paenibacillus sambharensis</name>
    <dbReference type="NCBI Taxonomy" id="1803190"/>
    <lineage>
        <taxon>Bacteria</taxon>
        <taxon>Bacillati</taxon>
        <taxon>Bacillota</taxon>
        <taxon>Bacilli</taxon>
        <taxon>Bacillales</taxon>
        <taxon>Paenibacillaceae</taxon>
        <taxon>Paenibacillus</taxon>
    </lineage>
</organism>
<keyword evidence="4 7" id="KW-0812">Transmembrane</keyword>
<accession>A0A2W1LEY6</accession>
<dbReference type="InterPro" id="IPR032816">
    <property type="entry name" value="VTT_dom"/>
</dbReference>
<sequence length="209" mass="23221">MQNWITDFMESYGYFGIFLLIALENVFPPIPSEIILTFGGFMTSSSELHIWGVVAASTAGSVAGALCIYGVGRMLSTSRLEEMVQRHHSLLRVKPENIRKAQAWFDRHGMPAVFFCRLLPLVRSLISIPAGSASMNLIAFILLTTLGSLIWNTALVYLGAAVGSSWNEITSYLDIYSNIVYGLIGLSLAVFGFLYIRRKKQNSRSKEQN</sequence>
<feature type="transmembrane region" description="Helical" evidence="7">
    <location>
        <begin position="179"/>
        <end position="196"/>
    </location>
</feature>
<feature type="transmembrane region" description="Helical" evidence="7">
    <location>
        <begin position="12"/>
        <end position="30"/>
    </location>
</feature>
<keyword evidence="10" id="KW-1185">Reference proteome</keyword>
<dbReference type="EMBL" id="QKRB01000028">
    <property type="protein sequence ID" value="PZD97393.1"/>
    <property type="molecule type" value="Genomic_DNA"/>
</dbReference>
<dbReference type="Pfam" id="PF09335">
    <property type="entry name" value="VTT_dom"/>
    <property type="match status" value="1"/>
</dbReference>